<dbReference type="PANTHER" id="PTHR13887">
    <property type="entry name" value="GLUTATHIONE S-TRANSFERASE KAPPA"/>
    <property type="match status" value="1"/>
</dbReference>
<dbReference type="InterPro" id="IPR001853">
    <property type="entry name" value="DSBA-like_thioredoxin_dom"/>
</dbReference>
<dbReference type="InterPro" id="IPR036249">
    <property type="entry name" value="Thioredoxin-like_sf"/>
</dbReference>
<organism evidence="2 3">
    <name type="scientific">Sphingobacterium zhuxiongii</name>
    <dbReference type="NCBI Taxonomy" id="2662364"/>
    <lineage>
        <taxon>Bacteria</taxon>
        <taxon>Pseudomonadati</taxon>
        <taxon>Bacteroidota</taxon>
        <taxon>Sphingobacteriia</taxon>
        <taxon>Sphingobacteriales</taxon>
        <taxon>Sphingobacteriaceae</taxon>
        <taxon>Sphingobacterium</taxon>
    </lineage>
</organism>
<name>A0A5Q0QJ97_9SPHI</name>
<accession>A0A5Q0QJ97</accession>
<dbReference type="KEGG" id="sphe:GFH32_18060"/>
<dbReference type="SUPFAM" id="SSF52833">
    <property type="entry name" value="Thioredoxin-like"/>
    <property type="match status" value="1"/>
</dbReference>
<dbReference type="AlphaFoldDB" id="A0A5Q0QJ97"/>
<dbReference type="RefSeq" id="WP_153512938.1">
    <property type="nucleotide sequence ID" value="NZ_CP045652.1"/>
</dbReference>
<keyword evidence="3" id="KW-1185">Reference proteome</keyword>
<sequence>MVIEIWSDIMCPFCYIGKHHFEKALAAVDFKNQIQVVYKSYQLNPETNYVPGETVYSLLSKSKGLTIEQAKEMTSHVVKMANEAGLTINFDTNIPASTFKSHVMIHLAADKGKAEEMNERLFEAHFVSGLNIEDEQVLKTMGESLGLTAAEIQDALASEKYAYAVKQDIQESRQIGIRGVPFFLFDRKYAISGAQPVDSFVEVLQKSFKEWKDKNPEIQLLNDQDGDSTCGPEGCII</sequence>
<dbReference type="GO" id="GO:0016491">
    <property type="term" value="F:oxidoreductase activity"/>
    <property type="evidence" value="ECO:0007669"/>
    <property type="project" value="InterPro"/>
</dbReference>
<evidence type="ECO:0000313" key="3">
    <source>
        <dbReference type="Proteomes" id="UP000326921"/>
    </source>
</evidence>
<reference evidence="2 3" key="1">
    <citation type="submission" date="2019-10" db="EMBL/GenBank/DDBJ databases">
        <authorList>
            <person name="Dong K."/>
        </authorList>
    </citation>
    <scope>NUCLEOTIDE SEQUENCE [LARGE SCALE GENOMIC DNA]</scope>
    <source>
        <strain evidence="3">dk4302</strain>
    </source>
</reference>
<dbReference type="Gene3D" id="3.40.30.10">
    <property type="entry name" value="Glutaredoxin"/>
    <property type="match status" value="1"/>
</dbReference>
<dbReference type="Proteomes" id="UP000326921">
    <property type="component" value="Chromosome"/>
</dbReference>
<evidence type="ECO:0000259" key="1">
    <source>
        <dbReference type="Pfam" id="PF01323"/>
    </source>
</evidence>
<proteinExistence type="predicted"/>
<dbReference type="PANTHER" id="PTHR13887:SF41">
    <property type="entry name" value="THIOREDOXIN SUPERFAMILY PROTEIN"/>
    <property type="match status" value="1"/>
</dbReference>
<dbReference type="Pfam" id="PF01323">
    <property type="entry name" value="DSBA"/>
    <property type="match status" value="1"/>
</dbReference>
<feature type="domain" description="DSBA-like thioredoxin" evidence="1">
    <location>
        <begin position="2"/>
        <end position="205"/>
    </location>
</feature>
<dbReference type="EMBL" id="CP045652">
    <property type="protein sequence ID" value="QGA28112.1"/>
    <property type="molecule type" value="Genomic_DNA"/>
</dbReference>
<evidence type="ECO:0000313" key="2">
    <source>
        <dbReference type="EMBL" id="QGA28112.1"/>
    </source>
</evidence>
<gene>
    <name evidence="2" type="ORF">GFH32_18060</name>
</gene>
<dbReference type="CDD" id="cd03024">
    <property type="entry name" value="DsbA_FrnE"/>
    <property type="match status" value="1"/>
</dbReference>
<protein>
    <submittedName>
        <fullName evidence="2">Thioredoxin domain-containing protein</fullName>
    </submittedName>
</protein>